<comment type="caution">
    <text evidence="2">The sequence shown here is derived from an EMBL/GenBank/DDBJ whole genome shotgun (WGS) entry which is preliminary data.</text>
</comment>
<evidence type="ECO:0000313" key="2">
    <source>
        <dbReference type="EMBL" id="OMH78526.1"/>
    </source>
</evidence>
<dbReference type="AlphaFoldDB" id="A0A1R1PC32"/>
<proteinExistence type="predicted"/>
<evidence type="ECO:0000313" key="3">
    <source>
        <dbReference type="Proteomes" id="UP000188320"/>
    </source>
</evidence>
<dbReference type="Proteomes" id="UP000188320">
    <property type="component" value="Unassembled WGS sequence"/>
</dbReference>
<feature type="region of interest" description="Disordered" evidence="1">
    <location>
        <begin position="32"/>
        <end position="54"/>
    </location>
</feature>
<dbReference type="OrthoDB" id="9996127at2759"/>
<gene>
    <name evidence="2" type="ORF">AX774_g8080</name>
</gene>
<protein>
    <submittedName>
        <fullName evidence="2">Uncharacterized protein</fullName>
    </submittedName>
</protein>
<sequence>MAIFKGRGGNGRWGKCKEQVNNEHDCWSEVENRGLSREDKNRENERIKPTRGKRDTWEATLEAERESRLPWAVAHNLGTISTIAIGDVLNTGKTVIVVVNGEEHEKNDAVQSKMFKPIELKKTYRVFGADDERKSSR</sequence>
<organism evidence="2 3">
    <name type="scientific">Zancudomyces culisetae</name>
    <name type="common">Gut fungus</name>
    <name type="synonym">Smittium culisetae</name>
    <dbReference type="NCBI Taxonomy" id="1213189"/>
    <lineage>
        <taxon>Eukaryota</taxon>
        <taxon>Fungi</taxon>
        <taxon>Fungi incertae sedis</taxon>
        <taxon>Zoopagomycota</taxon>
        <taxon>Kickxellomycotina</taxon>
        <taxon>Harpellomycetes</taxon>
        <taxon>Harpellales</taxon>
        <taxon>Legeriomycetaceae</taxon>
        <taxon>Zancudomyces</taxon>
    </lineage>
</organism>
<keyword evidence="3" id="KW-1185">Reference proteome</keyword>
<accession>A0A1R1PC32</accession>
<evidence type="ECO:0000256" key="1">
    <source>
        <dbReference type="SAM" id="MobiDB-lite"/>
    </source>
</evidence>
<name>A0A1R1PC32_ZANCU</name>
<reference evidence="3" key="1">
    <citation type="submission" date="2017-01" db="EMBL/GenBank/DDBJ databases">
        <authorList>
            <person name="Wang Y."/>
            <person name="White M."/>
            <person name="Kvist S."/>
            <person name="Moncalvo J.-M."/>
        </authorList>
    </citation>
    <scope>NUCLEOTIDE SEQUENCE [LARGE SCALE GENOMIC DNA]</scope>
    <source>
        <strain evidence="3">COL-18-3</strain>
    </source>
</reference>
<feature type="non-terminal residue" evidence="2">
    <location>
        <position position="137"/>
    </location>
</feature>
<dbReference type="EMBL" id="LSSK01001907">
    <property type="protein sequence ID" value="OMH78526.1"/>
    <property type="molecule type" value="Genomic_DNA"/>
</dbReference>